<dbReference type="Pfam" id="PF14111">
    <property type="entry name" value="DUF4283"/>
    <property type="match status" value="1"/>
</dbReference>
<keyword evidence="3" id="KW-1185">Reference proteome</keyword>
<dbReference type="EMBL" id="UZAU01000235">
    <property type="status" value="NOT_ANNOTATED_CDS"/>
    <property type="molecule type" value="Genomic_DNA"/>
</dbReference>
<evidence type="ECO:0000313" key="2">
    <source>
        <dbReference type="EnsemblPlants" id="cds.evm.model.02.2825"/>
    </source>
</evidence>
<protein>
    <recommendedName>
        <fullName evidence="1">DUF4283 domain-containing protein</fullName>
    </recommendedName>
</protein>
<reference evidence="2" key="2">
    <citation type="submission" date="2021-03" db="UniProtKB">
        <authorList>
            <consortium name="EnsemblPlants"/>
        </authorList>
    </citation>
    <scope>IDENTIFICATION</scope>
</reference>
<dbReference type="PANTHER" id="PTHR31286:SF153">
    <property type="entry name" value="DUF4283 DOMAIN PROTEIN"/>
    <property type="match status" value="1"/>
</dbReference>
<dbReference type="InterPro" id="IPR025558">
    <property type="entry name" value="DUF4283"/>
</dbReference>
<organism evidence="2 3">
    <name type="scientific">Cannabis sativa</name>
    <name type="common">Hemp</name>
    <name type="synonym">Marijuana</name>
    <dbReference type="NCBI Taxonomy" id="3483"/>
    <lineage>
        <taxon>Eukaryota</taxon>
        <taxon>Viridiplantae</taxon>
        <taxon>Streptophyta</taxon>
        <taxon>Embryophyta</taxon>
        <taxon>Tracheophyta</taxon>
        <taxon>Spermatophyta</taxon>
        <taxon>Magnoliopsida</taxon>
        <taxon>eudicotyledons</taxon>
        <taxon>Gunneridae</taxon>
        <taxon>Pentapetalae</taxon>
        <taxon>rosids</taxon>
        <taxon>fabids</taxon>
        <taxon>Rosales</taxon>
        <taxon>Cannabaceae</taxon>
        <taxon>Cannabis</taxon>
    </lineage>
</organism>
<proteinExistence type="predicted"/>
<evidence type="ECO:0000259" key="1">
    <source>
        <dbReference type="Pfam" id="PF14111"/>
    </source>
</evidence>
<dbReference type="PANTHER" id="PTHR31286">
    <property type="entry name" value="GLYCINE-RICH CELL WALL STRUCTURAL PROTEIN 1.8-LIKE"/>
    <property type="match status" value="1"/>
</dbReference>
<sequence length="674" mass="76269">MASSSTLYKDIEDQYASITLEGEDNSDFAFDFVEEGEQPIDEKWCIVGRFLTERAIDFDVMRHMMASLFQPGKGMYVKELKPNRYLFQFYHEIDLERVIEGSPWTFNRIQFVFERLHYGQDPRSLTINHLDIWVQVHGLMPGFKSDHVLRELGNYIGTFVKTDPKNFQGIWRDYLQVRVTLDISVPLKRPRNHLIGAKWLRTGVEDELQSRDTAGFDAVNLPISQTASQNEINLARNQGQGFKLSTDILGNKFGGANRGKNISKDTPLPNREINMENNESDIGENSELTILEIKRRRTAELMSGDPRVMSSSPNGPNVLSAQSKMDVQDVSGNANGASKNEFFVGVRGPDGGIARYGDSMMSIQNDEASSNHHSREVKKALFQMHPQIEVRRGYDASYGFSSSLGGDYAMLVMNVEYNVVHGFERNGDLRGCKVANGTPTISHMLFAVDSYVYLSGPFEQGKAIILLSLLYMFEELKPKKDQWYWLHENLALLIKSSYEWIQENKGDGVCYGIKLKACFWKTKVLEGVALCGKSCEESIMHVRYLAGCSVVFGLDPLFLGQVAAATFGDWLQEVLSRGHVGLFEEALMTSWSIWKARNDLLWNKKAQVAADVVFSARTVLNHWNYARSNRFEPLPALVTTLCTSEHWIAPEMNWVKVNVDGATLHLRSMALVVR</sequence>
<dbReference type="InterPro" id="IPR040256">
    <property type="entry name" value="At4g02000-like"/>
</dbReference>
<dbReference type="Proteomes" id="UP000596661">
    <property type="component" value="Chromosome 2"/>
</dbReference>
<name>A0A803NYV8_CANSA</name>
<dbReference type="AlphaFoldDB" id="A0A803NYV8"/>
<dbReference type="EnsemblPlants" id="evm.model.02.2825">
    <property type="protein sequence ID" value="cds.evm.model.02.2825"/>
    <property type="gene ID" value="evm.TU.02.2825"/>
</dbReference>
<dbReference type="Gramene" id="evm.model.02.2825">
    <property type="protein sequence ID" value="cds.evm.model.02.2825"/>
    <property type="gene ID" value="evm.TU.02.2825"/>
</dbReference>
<evidence type="ECO:0000313" key="3">
    <source>
        <dbReference type="Proteomes" id="UP000596661"/>
    </source>
</evidence>
<accession>A0A803NYV8</accession>
<reference evidence="2" key="1">
    <citation type="submission" date="2018-11" db="EMBL/GenBank/DDBJ databases">
        <authorList>
            <person name="Grassa J C."/>
        </authorList>
    </citation>
    <scope>NUCLEOTIDE SEQUENCE [LARGE SCALE GENOMIC DNA]</scope>
</reference>
<feature type="domain" description="DUF4283" evidence="1">
    <location>
        <begin position="43"/>
        <end position="117"/>
    </location>
</feature>